<organism evidence="2 3">
    <name type="scientific">Thelonectria olida</name>
    <dbReference type="NCBI Taxonomy" id="1576542"/>
    <lineage>
        <taxon>Eukaryota</taxon>
        <taxon>Fungi</taxon>
        <taxon>Dikarya</taxon>
        <taxon>Ascomycota</taxon>
        <taxon>Pezizomycotina</taxon>
        <taxon>Sordariomycetes</taxon>
        <taxon>Hypocreomycetidae</taxon>
        <taxon>Hypocreales</taxon>
        <taxon>Nectriaceae</taxon>
        <taxon>Thelonectria</taxon>
    </lineage>
</organism>
<protein>
    <submittedName>
        <fullName evidence="2">Uncharacterized protein</fullName>
    </submittedName>
</protein>
<evidence type="ECO:0000313" key="3">
    <source>
        <dbReference type="Proteomes" id="UP000777438"/>
    </source>
</evidence>
<dbReference type="EMBL" id="JAGPYM010000021">
    <property type="protein sequence ID" value="KAH6884186.1"/>
    <property type="molecule type" value="Genomic_DNA"/>
</dbReference>
<comment type="caution">
    <text evidence="2">The sequence shown here is derived from an EMBL/GenBank/DDBJ whole genome shotgun (WGS) entry which is preliminary data.</text>
</comment>
<name>A0A9P9AM31_9HYPO</name>
<dbReference type="Pfam" id="PF11927">
    <property type="entry name" value="HODM_asu-like"/>
    <property type="match status" value="1"/>
</dbReference>
<reference evidence="2 3" key="1">
    <citation type="journal article" date="2021" name="Nat. Commun.">
        <title>Genetic determinants of endophytism in the Arabidopsis root mycobiome.</title>
        <authorList>
            <person name="Mesny F."/>
            <person name="Miyauchi S."/>
            <person name="Thiergart T."/>
            <person name="Pickel B."/>
            <person name="Atanasova L."/>
            <person name="Karlsson M."/>
            <person name="Huettel B."/>
            <person name="Barry K.W."/>
            <person name="Haridas S."/>
            <person name="Chen C."/>
            <person name="Bauer D."/>
            <person name="Andreopoulos W."/>
            <person name="Pangilinan J."/>
            <person name="LaButti K."/>
            <person name="Riley R."/>
            <person name="Lipzen A."/>
            <person name="Clum A."/>
            <person name="Drula E."/>
            <person name="Henrissat B."/>
            <person name="Kohler A."/>
            <person name="Grigoriev I.V."/>
            <person name="Martin F.M."/>
            <person name="Hacquard S."/>
        </authorList>
    </citation>
    <scope>NUCLEOTIDE SEQUENCE [LARGE SCALE GENOMIC DNA]</scope>
    <source>
        <strain evidence="2 3">MPI-CAGE-CH-0241</strain>
    </source>
</reference>
<dbReference type="Proteomes" id="UP000777438">
    <property type="component" value="Unassembled WGS sequence"/>
</dbReference>
<proteinExistence type="predicted"/>
<accession>A0A9P9AM31</accession>
<keyword evidence="1" id="KW-0472">Membrane</keyword>
<evidence type="ECO:0000313" key="2">
    <source>
        <dbReference type="EMBL" id="KAH6884186.1"/>
    </source>
</evidence>
<keyword evidence="1" id="KW-0812">Transmembrane</keyword>
<sequence length="475" mass="54151">MLVLSDVAQLGLAPALLGVLLSVGAFSVIVHALLGNRKLLSRISDLAPSRKQDQSKRTQEAEYVRVFPPSQRGELPGADPSKSVDLSTSPKSAILKLDQNYRTADPSRYVFSGFSVGEVRGLGDFPDYAKLSGIPLPSPLANFDIDKAVPRPYRPFRWNYHQTMSFKKMEPDFWIELENTYKERIGQRQALYKEHGASVLQALPGSELACKELMEMVLQFLCARYPHLFQLCGNTFVNKVFNTETDLTRTEPLIVLLNNVPEDFAITLRDPDTGRYCFRAGVICSSVGWNLGEKMGLGLPGIHKTVPDYKEKMEFSMDRFFTKMPANYPIQRGSWGLEVGQPLFLPADHPDWSHRETQSPSLKPEELHLRVDWQTLRRLPLSGGIVFNFKALFTPVSEFKDEPYIPSIVLKILNEGKENLMKYKGTWHVEHVAKPTLAEYERWQIEQGLIEKDWTVTTLDENPFFQGWERKWIVE</sequence>
<dbReference type="InterPro" id="IPR021848">
    <property type="entry name" value="HODM_asu-like"/>
</dbReference>
<dbReference type="OrthoDB" id="5043642at2759"/>
<feature type="transmembrane region" description="Helical" evidence="1">
    <location>
        <begin position="12"/>
        <end position="34"/>
    </location>
</feature>
<keyword evidence="3" id="KW-1185">Reference proteome</keyword>
<evidence type="ECO:0000256" key="1">
    <source>
        <dbReference type="SAM" id="Phobius"/>
    </source>
</evidence>
<dbReference type="AlphaFoldDB" id="A0A9P9AM31"/>
<gene>
    <name evidence="2" type="ORF">B0T10DRAFT_540014</name>
</gene>
<keyword evidence="1" id="KW-1133">Transmembrane helix</keyword>